<comment type="caution">
    <text evidence="2">The sequence shown here is derived from an EMBL/GenBank/DDBJ whole genome shotgun (WGS) entry which is preliminary data.</text>
</comment>
<reference evidence="2 3" key="1">
    <citation type="journal article" date="2019" name="Nat. Med.">
        <title>A library of human gut bacterial isolates paired with longitudinal multiomics data enables mechanistic microbiome research.</title>
        <authorList>
            <person name="Poyet M."/>
            <person name="Groussin M."/>
            <person name="Gibbons S.M."/>
            <person name="Avila-Pacheco J."/>
            <person name="Jiang X."/>
            <person name="Kearney S.M."/>
            <person name="Perrotta A.R."/>
            <person name="Berdy B."/>
            <person name="Zhao S."/>
            <person name="Lieberman T.D."/>
            <person name="Swanson P.K."/>
            <person name="Smith M."/>
            <person name="Roesemann S."/>
            <person name="Alexander J.E."/>
            <person name="Rich S.A."/>
            <person name="Livny J."/>
            <person name="Vlamakis H."/>
            <person name="Clish C."/>
            <person name="Bullock K."/>
            <person name="Deik A."/>
            <person name="Scott J."/>
            <person name="Pierce K.A."/>
            <person name="Xavier R.J."/>
            <person name="Alm E.J."/>
        </authorList>
    </citation>
    <scope>NUCLEOTIDE SEQUENCE [LARGE SCALE GENOMIC DNA]</scope>
    <source>
        <strain evidence="2 3">BIOML-A7</strain>
    </source>
</reference>
<evidence type="ECO:0008006" key="4">
    <source>
        <dbReference type="Google" id="ProtNLM"/>
    </source>
</evidence>
<dbReference type="EMBL" id="VVYW01000041">
    <property type="protein sequence ID" value="KAA5402079.1"/>
    <property type="molecule type" value="Genomic_DNA"/>
</dbReference>
<dbReference type="RefSeq" id="WP_007213843.1">
    <property type="nucleotide sequence ID" value="NZ_JAFEKG010000001.1"/>
</dbReference>
<dbReference type="PROSITE" id="PS51257">
    <property type="entry name" value="PROKAR_LIPOPROTEIN"/>
    <property type="match status" value="1"/>
</dbReference>
<feature type="chain" id="PRO_5024458061" description="Major fimbrial subunit protein N-terminal domain-containing protein" evidence="1">
    <location>
        <begin position="23"/>
        <end position="381"/>
    </location>
</feature>
<proteinExistence type="predicted"/>
<evidence type="ECO:0000256" key="1">
    <source>
        <dbReference type="SAM" id="SignalP"/>
    </source>
</evidence>
<evidence type="ECO:0000313" key="2">
    <source>
        <dbReference type="EMBL" id="KAA5402079.1"/>
    </source>
</evidence>
<gene>
    <name evidence="2" type="ORF">F2Y86_26690</name>
</gene>
<keyword evidence="1" id="KW-0732">Signal</keyword>
<accession>A0A5M6A114</accession>
<dbReference type="Proteomes" id="UP000325055">
    <property type="component" value="Unassembled WGS sequence"/>
</dbReference>
<name>A0A5M6A114_9BACE</name>
<evidence type="ECO:0000313" key="3">
    <source>
        <dbReference type="Proteomes" id="UP000325055"/>
    </source>
</evidence>
<sequence>MITKTAHIILLFTLLLSSLCSCQSNEDIEQFIQQPKPVLLDLNVMLAAPQDDSNKPECERVKTLRLIVIDKDSKKVELNRLLDYKTTTDNFEYRTRLKTTQSVKCIYALANVENILKDKMNWENETMIIDNLSLLVLDSEIKESYQSNSDGYLPITSKKYEVDLTQPEGWKPEEGESSIYTVKETIYMAYAAVKFDFTFEMNNNITIKKWTIRDIAKQSYLIPNITDNAWETLIKIQGQVDPKDDDNTIWVTDYKMPEGTALSPYESSQEINLKFQENKWIDPTAYYLPETKNWISDFGKQIYMLSLTVESNGQEYELTPKQFPNLESLVRGTHVKVHAKISDVSPGAEGEVELEAQVVDWISEPEIKGDWEEVNSTTEIP</sequence>
<dbReference type="AlphaFoldDB" id="A0A5M6A114"/>
<feature type="signal peptide" evidence="1">
    <location>
        <begin position="1"/>
        <end position="22"/>
    </location>
</feature>
<organism evidence="2 3">
    <name type="scientific">Bacteroides cellulosilyticus</name>
    <dbReference type="NCBI Taxonomy" id="246787"/>
    <lineage>
        <taxon>Bacteria</taxon>
        <taxon>Pseudomonadati</taxon>
        <taxon>Bacteroidota</taxon>
        <taxon>Bacteroidia</taxon>
        <taxon>Bacteroidales</taxon>
        <taxon>Bacteroidaceae</taxon>
        <taxon>Bacteroides</taxon>
    </lineage>
</organism>
<protein>
    <recommendedName>
        <fullName evidence="4">Major fimbrial subunit protein N-terminal domain-containing protein</fullName>
    </recommendedName>
</protein>